<reference evidence="1" key="1">
    <citation type="submission" date="2020-11" db="EMBL/GenBank/DDBJ databases">
        <authorList>
            <consortium name="DOE Joint Genome Institute"/>
            <person name="Ahrendt S."/>
            <person name="Riley R."/>
            <person name="Andreopoulos W."/>
            <person name="LaButti K."/>
            <person name="Pangilinan J."/>
            <person name="Ruiz-duenas F.J."/>
            <person name="Barrasa J.M."/>
            <person name="Sanchez-Garcia M."/>
            <person name="Camarero S."/>
            <person name="Miyauchi S."/>
            <person name="Serrano A."/>
            <person name="Linde D."/>
            <person name="Babiker R."/>
            <person name="Drula E."/>
            <person name="Ayuso-Fernandez I."/>
            <person name="Pacheco R."/>
            <person name="Padilla G."/>
            <person name="Ferreira P."/>
            <person name="Barriuso J."/>
            <person name="Kellner H."/>
            <person name="Castanera R."/>
            <person name="Alfaro M."/>
            <person name="Ramirez L."/>
            <person name="Pisabarro A.G."/>
            <person name="Kuo A."/>
            <person name="Tritt A."/>
            <person name="Lipzen A."/>
            <person name="He G."/>
            <person name="Yan M."/>
            <person name="Ng V."/>
            <person name="Cullen D."/>
            <person name="Martin F."/>
            <person name="Rosso M.-N."/>
            <person name="Henrissat B."/>
            <person name="Hibbett D."/>
            <person name="Martinez A.T."/>
            <person name="Grigoriev I.V."/>
        </authorList>
    </citation>
    <scope>NUCLEOTIDE SEQUENCE</scope>
    <source>
        <strain evidence="1">AH 44721</strain>
    </source>
</reference>
<comment type="caution">
    <text evidence="1">The sequence shown here is derived from an EMBL/GenBank/DDBJ whole genome shotgun (WGS) entry which is preliminary data.</text>
</comment>
<dbReference type="Proteomes" id="UP000724874">
    <property type="component" value="Unassembled WGS sequence"/>
</dbReference>
<protein>
    <submittedName>
        <fullName evidence="1">Uncharacterized protein</fullName>
    </submittedName>
</protein>
<gene>
    <name evidence="1" type="ORF">CPB84DRAFT_1783793</name>
</gene>
<dbReference type="EMBL" id="JADNYJ010000069">
    <property type="protein sequence ID" value="KAF8892355.1"/>
    <property type="molecule type" value="Genomic_DNA"/>
</dbReference>
<dbReference type="AlphaFoldDB" id="A0A9P5TLD2"/>
<proteinExistence type="predicted"/>
<accession>A0A9P5TLD2</accession>
<evidence type="ECO:0000313" key="1">
    <source>
        <dbReference type="EMBL" id="KAF8892355.1"/>
    </source>
</evidence>
<sequence>MPLVMRAMSKATTTMPTTENTPATAPLLVKNDFEAWLPAEVCTGAAPRVLELNWVEVEVMVTPPVLIGVVGNTGAVVDVDVDVGGMLVLLVEVEVEEIEVEEEVEEEVLVELVEVPVEVEVLVLLVLMDVEVVVVDVVVLDVVVSLVDVEPGPVLIPVGKPVGMLPGFPAMSYQATAISISS</sequence>
<evidence type="ECO:0000313" key="2">
    <source>
        <dbReference type="Proteomes" id="UP000724874"/>
    </source>
</evidence>
<keyword evidence="2" id="KW-1185">Reference proteome</keyword>
<name>A0A9P5TLD2_GYMJU</name>
<organism evidence="1 2">
    <name type="scientific">Gymnopilus junonius</name>
    <name type="common">Spectacular rustgill mushroom</name>
    <name type="synonym">Gymnopilus spectabilis subsp. junonius</name>
    <dbReference type="NCBI Taxonomy" id="109634"/>
    <lineage>
        <taxon>Eukaryota</taxon>
        <taxon>Fungi</taxon>
        <taxon>Dikarya</taxon>
        <taxon>Basidiomycota</taxon>
        <taxon>Agaricomycotina</taxon>
        <taxon>Agaricomycetes</taxon>
        <taxon>Agaricomycetidae</taxon>
        <taxon>Agaricales</taxon>
        <taxon>Agaricineae</taxon>
        <taxon>Hymenogastraceae</taxon>
        <taxon>Gymnopilus</taxon>
    </lineage>
</organism>